<evidence type="ECO:0000313" key="3">
    <source>
        <dbReference type="EMBL" id="ALG12932.1"/>
    </source>
</evidence>
<keyword evidence="4" id="KW-1185">Reference proteome</keyword>
<feature type="domain" description="Activator of Hsp90 ATPase homologue 1/2-like C-terminal" evidence="2">
    <location>
        <begin position="24"/>
        <end position="140"/>
    </location>
</feature>
<comment type="similarity">
    <text evidence="1">Belongs to the AHA1 family.</text>
</comment>
<gene>
    <name evidence="3" type="ORF">AOZ06_44185</name>
</gene>
<dbReference type="Pfam" id="PF08327">
    <property type="entry name" value="AHSA1"/>
    <property type="match status" value="1"/>
</dbReference>
<dbReference type="Gene3D" id="3.30.530.20">
    <property type="match status" value="2"/>
</dbReference>
<dbReference type="OrthoDB" id="9803476at2"/>
<dbReference type="SUPFAM" id="SSF55961">
    <property type="entry name" value="Bet v1-like"/>
    <property type="match status" value="2"/>
</dbReference>
<dbReference type="CDD" id="cd08899">
    <property type="entry name" value="SRPBCC_CalC_Aha1-like_6"/>
    <property type="match status" value="1"/>
</dbReference>
<accession>A0A0N9I979</accession>
<evidence type="ECO:0000313" key="4">
    <source>
        <dbReference type="Proteomes" id="UP000063699"/>
    </source>
</evidence>
<reference evidence="3 4" key="1">
    <citation type="submission" date="2015-07" db="EMBL/GenBank/DDBJ databases">
        <title>Genome sequencing of Kibdelosporangium phytohabitans.</title>
        <authorList>
            <person name="Qin S."/>
            <person name="Xing K."/>
        </authorList>
    </citation>
    <scope>NUCLEOTIDE SEQUENCE [LARGE SCALE GENOMIC DNA]</scope>
    <source>
        <strain evidence="3 4">KLBMP1111</strain>
    </source>
</reference>
<dbReference type="RefSeq" id="WP_054294823.1">
    <property type="nucleotide sequence ID" value="NZ_CP012752.1"/>
</dbReference>
<dbReference type="STRING" id="860235.AOZ06_44185"/>
<evidence type="ECO:0000259" key="2">
    <source>
        <dbReference type="Pfam" id="PF08327"/>
    </source>
</evidence>
<dbReference type="EMBL" id="CP012752">
    <property type="protein sequence ID" value="ALG12932.1"/>
    <property type="molecule type" value="Genomic_DNA"/>
</dbReference>
<sequence length="315" mass="35293">MTPRATLSTIDGKPTLRFERRLRHPPSKVWRAVTEPAELAHWFPAAVELELRPGAPMRFTFAEEAVVDGAWDGEVLEVDEPKVFMYRWNHDVLRFELIPDGDGCLLVFTQTVGGDWVGKLGAARTAAGWDDCLDAMAAQLDGATAAQDNDWLARAESYIEKFGLGRGTVHEVTGGVELRFARDLVWKPQDVTWAFLVEDSPLDGEPPLRATNGHVPAGRLTASDAPNTLEYEWLHDGSPAGTVRWAFVWDPELGSRVELTQSVPAALSEHQSEWLAAWQVHLEVFFAGLHGENRCPWPEDRVTELTEQYETLRRQ</sequence>
<dbReference type="KEGG" id="kphy:AOZ06_44185"/>
<dbReference type="InterPro" id="IPR013538">
    <property type="entry name" value="ASHA1/2-like_C"/>
</dbReference>
<evidence type="ECO:0000256" key="1">
    <source>
        <dbReference type="ARBA" id="ARBA00006817"/>
    </source>
</evidence>
<protein>
    <recommendedName>
        <fullName evidence="2">Activator of Hsp90 ATPase homologue 1/2-like C-terminal domain-containing protein</fullName>
    </recommendedName>
</protein>
<dbReference type="Proteomes" id="UP000063699">
    <property type="component" value="Chromosome"/>
</dbReference>
<name>A0A0N9I979_9PSEU</name>
<dbReference type="InterPro" id="IPR023393">
    <property type="entry name" value="START-like_dom_sf"/>
</dbReference>
<dbReference type="AlphaFoldDB" id="A0A0N9I979"/>
<proteinExistence type="inferred from homology"/>
<organism evidence="3 4">
    <name type="scientific">Kibdelosporangium phytohabitans</name>
    <dbReference type="NCBI Taxonomy" id="860235"/>
    <lineage>
        <taxon>Bacteria</taxon>
        <taxon>Bacillati</taxon>
        <taxon>Actinomycetota</taxon>
        <taxon>Actinomycetes</taxon>
        <taxon>Pseudonocardiales</taxon>
        <taxon>Pseudonocardiaceae</taxon>
        <taxon>Kibdelosporangium</taxon>
    </lineage>
</organism>